<gene>
    <name evidence="4" type="ORF">KUF71_001648</name>
</gene>
<feature type="compositionally biased region" description="Gly residues" evidence="1">
    <location>
        <begin position="214"/>
        <end position="228"/>
    </location>
</feature>
<dbReference type="PROSITE" id="PS50853">
    <property type="entry name" value="FN3"/>
    <property type="match status" value="1"/>
</dbReference>
<feature type="transmembrane region" description="Helical" evidence="2">
    <location>
        <begin position="172"/>
        <end position="194"/>
    </location>
</feature>
<keyword evidence="2" id="KW-1133">Transmembrane helix</keyword>
<comment type="caution">
    <text evidence="4">The sequence shown here is derived from an EMBL/GenBank/DDBJ whole genome shotgun (WGS) entry which is preliminary data.</text>
</comment>
<dbReference type="InterPro" id="IPR003961">
    <property type="entry name" value="FN3_dom"/>
</dbReference>
<feature type="region of interest" description="Disordered" evidence="1">
    <location>
        <begin position="201"/>
        <end position="271"/>
    </location>
</feature>
<proteinExistence type="predicted"/>
<dbReference type="AlphaFoldDB" id="A0AAE1HKH4"/>
<organism evidence="4 5">
    <name type="scientific">Frankliniella fusca</name>
    <dbReference type="NCBI Taxonomy" id="407009"/>
    <lineage>
        <taxon>Eukaryota</taxon>
        <taxon>Metazoa</taxon>
        <taxon>Ecdysozoa</taxon>
        <taxon>Arthropoda</taxon>
        <taxon>Hexapoda</taxon>
        <taxon>Insecta</taxon>
        <taxon>Pterygota</taxon>
        <taxon>Neoptera</taxon>
        <taxon>Paraneoptera</taxon>
        <taxon>Thysanoptera</taxon>
        <taxon>Terebrantia</taxon>
        <taxon>Thripoidea</taxon>
        <taxon>Thripidae</taxon>
        <taxon>Frankliniella</taxon>
    </lineage>
</organism>
<evidence type="ECO:0000313" key="4">
    <source>
        <dbReference type="EMBL" id="KAK3922989.1"/>
    </source>
</evidence>
<dbReference type="EMBL" id="JAHWGI010001134">
    <property type="protein sequence ID" value="KAK3922989.1"/>
    <property type="molecule type" value="Genomic_DNA"/>
</dbReference>
<keyword evidence="2" id="KW-0812">Transmembrane</keyword>
<dbReference type="Proteomes" id="UP001219518">
    <property type="component" value="Unassembled WGS sequence"/>
</dbReference>
<evidence type="ECO:0000256" key="1">
    <source>
        <dbReference type="SAM" id="MobiDB-lite"/>
    </source>
</evidence>
<evidence type="ECO:0000256" key="2">
    <source>
        <dbReference type="SAM" id="Phobius"/>
    </source>
</evidence>
<feature type="region of interest" description="Disordered" evidence="1">
    <location>
        <begin position="327"/>
        <end position="358"/>
    </location>
</feature>
<evidence type="ECO:0000313" key="5">
    <source>
        <dbReference type="Proteomes" id="UP001219518"/>
    </source>
</evidence>
<dbReference type="Gene3D" id="2.60.40.10">
    <property type="entry name" value="Immunoglobulins"/>
    <property type="match status" value="1"/>
</dbReference>
<sequence length="446" mass="47593">MSELIFRRIHPFHEERRLRLPTKQNSPNIRQTYLCLVAPDAALLTHVLCSSRPVAAGKPDPPSDCSLSQPTSRSVTLACTAAGYPGALPRHYVVEAYDALDGSLLRNVTNTTTHWLVDGLPPARNVTLLLYAANAKGRSAELRVLATTLQAPQPRTGATAGASRASMPLAGLLVPLLGTVSGLVVLAAVIVAILRLRGRGEGNDEKAGGRRRGAGGGSTAAGGGGGGAVSAEGGLRGVGEFSQDGGDRDSQQDNSKEDLIQRDEKDPDVIPYKTDLDYLDEDEKAFQYLHQTSTLRMRPSHGSAMGMGPGLGPGLAPSIQPLLASNLHADQSPGGLGRGLGQCGQQGLQSLQPNYQPDYQPEYQPDYQYQTGYQPVLQPVPVLQANGKPAMQPGPGMHTQVQGFGTLRRNPHHLHHLPHPVVEVTPPQPLLSQEVPPPRIYRDTKF</sequence>
<dbReference type="PANTHER" id="PTHR23278">
    <property type="entry name" value="SIDESTEP PROTEIN"/>
    <property type="match status" value="1"/>
</dbReference>
<reference evidence="4" key="1">
    <citation type="submission" date="2021-07" db="EMBL/GenBank/DDBJ databases">
        <authorList>
            <person name="Catto M.A."/>
            <person name="Jacobson A."/>
            <person name="Kennedy G."/>
            <person name="Labadie P."/>
            <person name="Hunt B.G."/>
            <person name="Srinivasan R."/>
        </authorList>
    </citation>
    <scope>NUCLEOTIDE SEQUENCE</scope>
    <source>
        <strain evidence="4">PL_HMW_Pooled</strain>
        <tissue evidence="4">Head</tissue>
    </source>
</reference>
<keyword evidence="5" id="KW-1185">Reference proteome</keyword>
<keyword evidence="2" id="KW-0472">Membrane</keyword>
<feature type="compositionally biased region" description="Low complexity" evidence="1">
    <location>
        <begin position="345"/>
        <end position="358"/>
    </location>
</feature>
<feature type="region of interest" description="Disordered" evidence="1">
    <location>
        <begin position="422"/>
        <end position="446"/>
    </location>
</feature>
<feature type="compositionally biased region" description="Basic and acidic residues" evidence="1">
    <location>
        <begin position="245"/>
        <end position="268"/>
    </location>
</feature>
<accession>A0AAE1HKH4</accession>
<dbReference type="PANTHER" id="PTHR23278:SF19">
    <property type="entry name" value="OBSCURIN"/>
    <property type="match status" value="1"/>
</dbReference>
<reference evidence="4" key="2">
    <citation type="journal article" date="2023" name="BMC Genomics">
        <title>Pest status, molecular evolution, and epigenetic factors derived from the genome assembly of Frankliniella fusca, a thysanopteran phytovirus vector.</title>
        <authorList>
            <person name="Catto M.A."/>
            <person name="Labadie P.E."/>
            <person name="Jacobson A.L."/>
            <person name="Kennedy G.G."/>
            <person name="Srinivasan R."/>
            <person name="Hunt B.G."/>
        </authorList>
    </citation>
    <scope>NUCLEOTIDE SEQUENCE</scope>
    <source>
        <strain evidence="4">PL_HMW_Pooled</strain>
    </source>
</reference>
<name>A0AAE1HKH4_9NEOP</name>
<feature type="domain" description="Fibronectin type-III" evidence="3">
    <location>
        <begin position="61"/>
        <end position="154"/>
    </location>
</feature>
<protein>
    <submittedName>
        <fullName evidence="4">Twitchin</fullName>
    </submittedName>
</protein>
<dbReference type="CDD" id="cd00063">
    <property type="entry name" value="FN3"/>
    <property type="match status" value="1"/>
</dbReference>
<evidence type="ECO:0000259" key="3">
    <source>
        <dbReference type="PROSITE" id="PS50853"/>
    </source>
</evidence>
<dbReference type="InterPro" id="IPR036116">
    <property type="entry name" value="FN3_sf"/>
</dbReference>
<feature type="compositionally biased region" description="Gly residues" evidence="1">
    <location>
        <begin position="334"/>
        <end position="344"/>
    </location>
</feature>
<dbReference type="InterPro" id="IPR013783">
    <property type="entry name" value="Ig-like_fold"/>
</dbReference>
<dbReference type="SUPFAM" id="SSF49265">
    <property type="entry name" value="Fibronectin type III"/>
    <property type="match status" value="1"/>
</dbReference>